<dbReference type="AlphaFoldDB" id="A0A0D3I911"/>
<protein>
    <submittedName>
        <fullName evidence="2">Uncharacterized protein</fullName>
    </submittedName>
</protein>
<feature type="compositionally biased region" description="Polar residues" evidence="1">
    <location>
        <begin position="15"/>
        <end position="25"/>
    </location>
</feature>
<evidence type="ECO:0000313" key="3">
    <source>
        <dbReference type="Proteomes" id="UP000013827"/>
    </source>
</evidence>
<reference evidence="2" key="2">
    <citation type="submission" date="2024-10" db="UniProtKB">
        <authorList>
            <consortium name="EnsemblProtists"/>
        </authorList>
    </citation>
    <scope>IDENTIFICATION</scope>
</reference>
<dbReference type="KEGG" id="ehx:EMIHUDRAFT_453296"/>
<feature type="compositionally biased region" description="Low complexity" evidence="1">
    <location>
        <begin position="1"/>
        <end position="14"/>
    </location>
</feature>
<name>A0A0D3I911_EMIH1</name>
<dbReference type="EnsemblProtists" id="EOD07746">
    <property type="protein sequence ID" value="EOD07746"/>
    <property type="gene ID" value="EMIHUDRAFT_453296"/>
</dbReference>
<dbReference type="HOGENOM" id="CLU_2488120_0_0_1"/>
<organism evidence="2 3">
    <name type="scientific">Emiliania huxleyi (strain CCMP1516)</name>
    <dbReference type="NCBI Taxonomy" id="280463"/>
    <lineage>
        <taxon>Eukaryota</taxon>
        <taxon>Haptista</taxon>
        <taxon>Haptophyta</taxon>
        <taxon>Prymnesiophyceae</taxon>
        <taxon>Isochrysidales</taxon>
        <taxon>Noelaerhabdaceae</taxon>
        <taxon>Emiliania</taxon>
    </lineage>
</organism>
<reference evidence="3" key="1">
    <citation type="journal article" date="2013" name="Nature">
        <title>Pan genome of the phytoplankton Emiliania underpins its global distribution.</title>
        <authorList>
            <person name="Read B.A."/>
            <person name="Kegel J."/>
            <person name="Klute M.J."/>
            <person name="Kuo A."/>
            <person name="Lefebvre S.C."/>
            <person name="Maumus F."/>
            <person name="Mayer C."/>
            <person name="Miller J."/>
            <person name="Monier A."/>
            <person name="Salamov A."/>
            <person name="Young J."/>
            <person name="Aguilar M."/>
            <person name="Claverie J.M."/>
            <person name="Frickenhaus S."/>
            <person name="Gonzalez K."/>
            <person name="Herman E.K."/>
            <person name="Lin Y.C."/>
            <person name="Napier J."/>
            <person name="Ogata H."/>
            <person name="Sarno A.F."/>
            <person name="Shmutz J."/>
            <person name="Schroeder D."/>
            <person name="de Vargas C."/>
            <person name="Verret F."/>
            <person name="von Dassow P."/>
            <person name="Valentin K."/>
            <person name="Van de Peer Y."/>
            <person name="Wheeler G."/>
            <person name="Dacks J.B."/>
            <person name="Delwiche C.F."/>
            <person name="Dyhrman S.T."/>
            <person name="Glockner G."/>
            <person name="John U."/>
            <person name="Richards T."/>
            <person name="Worden A.Z."/>
            <person name="Zhang X."/>
            <person name="Grigoriev I.V."/>
            <person name="Allen A.E."/>
            <person name="Bidle K."/>
            <person name="Borodovsky M."/>
            <person name="Bowler C."/>
            <person name="Brownlee C."/>
            <person name="Cock J.M."/>
            <person name="Elias M."/>
            <person name="Gladyshev V.N."/>
            <person name="Groth M."/>
            <person name="Guda C."/>
            <person name="Hadaegh A."/>
            <person name="Iglesias-Rodriguez M.D."/>
            <person name="Jenkins J."/>
            <person name="Jones B.M."/>
            <person name="Lawson T."/>
            <person name="Leese F."/>
            <person name="Lindquist E."/>
            <person name="Lobanov A."/>
            <person name="Lomsadze A."/>
            <person name="Malik S.B."/>
            <person name="Marsh M.E."/>
            <person name="Mackinder L."/>
            <person name="Mock T."/>
            <person name="Mueller-Roeber B."/>
            <person name="Pagarete A."/>
            <person name="Parker M."/>
            <person name="Probert I."/>
            <person name="Quesneville H."/>
            <person name="Raines C."/>
            <person name="Rensing S.A."/>
            <person name="Riano-Pachon D.M."/>
            <person name="Richier S."/>
            <person name="Rokitta S."/>
            <person name="Shiraiwa Y."/>
            <person name="Soanes D.M."/>
            <person name="van der Giezen M."/>
            <person name="Wahlund T.M."/>
            <person name="Williams B."/>
            <person name="Wilson W."/>
            <person name="Wolfe G."/>
            <person name="Wurch L.L."/>
        </authorList>
    </citation>
    <scope>NUCLEOTIDE SEQUENCE</scope>
</reference>
<proteinExistence type="predicted"/>
<sequence>MTTAAGKTPTPTGASSTRPPTSTLTMRRCAPRTGRRAAWRVGSPTTCERERAVGAFQRRARNAAAGRLLHCRLRCPCRCAIASACAR</sequence>
<evidence type="ECO:0000256" key="1">
    <source>
        <dbReference type="SAM" id="MobiDB-lite"/>
    </source>
</evidence>
<dbReference type="Proteomes" id="UP000013827">
    <property type="component" value="Unassembled WGS sequence"/>
</dbReference>
<feature type="region of interest" description="Disordered" evidence="1">
    <location>
        <begin position="1"/>
        <end position="35"/>
    </location>
</feature>
<evidence type="ECO:0000313" key="2">
    <source>
        <dbReference type="EnsemblProtists" id="EOD07746"/>
    </source>
</evidence>
<dbReference type="PaxDb" id="2903-EOD07746"/>
<accession>A0A0D3I911</accession>
<dbReference type="RefSeq" id="XP_005760175.1">
    <property type="nucleotide sequence ID" value="XM_005760118.1"/>
</dbReference>
<keyword evidence="3" id="KW-1185">Reference proteome</keyword>
<dbReference type="GeneID" id="17253877"/>